<evidence type="ECO:0000313" key="6">
    <source>
        <dbReference type="Proteomes" id="UP000238083"/>
    </source>
</evidence>
<feature type="domain" description="Periplasmic binding protein" evidence="4">
    <location>
        <begin position="88"/>
        <end position="337"/>
    </location>
</feature>
<comment type="caution">
    <text evidence="5">The sequence shown here is derived from an EMBL/GenBank/DDBJ whole genome shotgun (WGS) entry which is preliminary data.</text>
</comment>
<accession>A0A2T0QXP3</accession>
<dbReference type="Proteomes" id="UP000238083">
    <property type="component" value="Unassembled WGS sequence"/>
</dbReference>
<keyword evidence="3" id="KW-0732">Signal</keyword>
<comment type="similarity">
    <text evidence="2">Belongs to the bacterial solute-binding protein 2 family.</text>
</comment>
<proteinExistence type="inferred from homology"/>
<dbReference type="InterPro" id="IPR025997">
    <property type="entry name" value="SBP_2_dom"/>
</dbReference>
<dbReference type="PANTHER" id="PTHR30036">
    <property type="entry name" value="D-XYLOSE-BINDING PERIPLASMIC PROTEIN"/>
    <property type="match status" value="1"/>
</dbReference>
<dbReference type="RefSeq" id="WP_106215002.1">
    <property type="nucleotide sequence ID" value="NZ_PVZF01000015.1"/>
</dbReference>
<dbReference type="EMBL" id="PVZF01000015">
    <property type="protein sequence ID" value="PRY10801.1"/>
    <property type="molecule type" value="Genomic_DNA"/>
</dbReference>
<dbReference type="PANTHER" id="PTHR30036:SF7">
    <property type="entry name" value="ABC TRANSPORTER PERIPLASMIC-BINDING PROTEIN YPHF"/>
    <property type="match status" value="1"/>
</dbReference>
<dbReference type="InterPro" id="IPR050555">
    <property type="entry name" value="Bact_Solute-Bind_Prot2"/>
</dbReference>
<gene>
    <name evidence="5" type="ORF">CLV37_11565</name>
</gene>
<dbReference type="Gene3D" id="3.40.50.2300">
    <property type="match status" value="2"/>
</dbReference>
<dbReference type="PROSITE" id="PS51257">
    <property type="entry name" value="PROKAR_LIPOPROTEIN"/>
    <property type="match status" value="1"/>
</dbReference>
<protein>
    <submittedName>
        <fullName evidence="5">Monosaccharide ABC transporter substrate-binding protein (CUT2 family)</fullName>
    </submittedName>
</protein>
<keyword evidence="6" id="KW-1185">Reference proteome</keyword>
<evidence type="ECO:0000313" key="5">
    <source>
        <dbReference type="EMBL" id="PRY10801.1"/>
    </source>
</evidence>
<sequence length="383" mass="39162">MSRNASHFRGLLALAAVPVVALSACASATGASSSSAASSAPVTGAAAECAAQAKKDVDAKREPLDLVVPTQSIDVGALKGKSLWFITVTMNQFSTDMAVGIKEAATAAGLSTVLYDGQGSANRFTEGMNQAIAQRAGGIVLVGIEPSLISAELSAAKAAGIPVLNTLNSNPDEAVPDGMFANFTADFTADGKTAAEWALNDSGCSTDVIVVKSSTIPVWNHLADGAVDAVKELCPDDCETTVLDVDAANIATDLASKLQTALQKDPDVNYVFVVWDSGVPYAQPVVASSGTKAKIIARDGIAPSLQMVAAGTQALTVATPPPGWIGWAAADDVFRAMLGAEPSGLVIPTRLIDKDNVGSGSDADVSPNYTDYQSAFSKLWGVA</sequence>
<dbReference type="OrthoDB" id="3614783at2"/>
<reference evidence="5 6" key="1">
    <citation type="submission" date="2018-03" db="EMBL/GenBank/DDBJ databases">
        <title>Genomic Encyclopedia of Archaeal and Bacterial Type Strains, Phase II (KMG-II): from individual species to whole genera.</title>
        <authorList>
            <person name="Goeker M."/>
        </authorList>
    </citation>
    <scope>NUCLEOTIDE SEQUENCE [LARGE SCALE GENOMIC DNA]</scope>
    <source>
        <strain evidence="5 6">DSM 19711</strain>
    </source>
</reference>
<comment type="subcellular location">
    <subcellularLocation>
        <location evidence="1">Cell envelope</location>
    </subcellularLocation>
</comment>
<dbReference type="GO" id="GO:0030288">
    <property type="term" value="C:outer membrane-bounded periplasmic space"/>
    <property type="evidence" value="ECO:0007669"/>
    <property type="project" value="TreeGrafter"/>
</dbReference>
<dbReference type="InterPro" id="IPR028082">
    <property type="entry name" value="Peripla_BP_I"/>
</dbReference>
<name>A0A2T0QXP3_9ACTN</name>
<evidence type="ECO:0000259" key="4">
    <source>
        <dbReference type="Pfam" id="PF13407"/>
    </source>
</evidence>
<organism evidence="5 6">
    <name type="scientific">Kineococcus rhizosphaerae</name>
    <dbReference type="NCBI Taxonomy" id="559628"/>
    <lineage>
        <taxon>Bacteria</taxon>
        <taxon>Bacillati</taxon>
        <taxon>Actinomycetota</taxon>
        <taxon>Actinomycetes</taxon>
        <taxon>Kineosporiales</taxon>
        <taxon>Kineosporiaceae</taxon>
        <taxon>Kineococcus</taxon>
    </lineage>
</organism>
<feature type="signal peptide" evidence="3">
    <location>
        <begin position="1"/>
        <end position="26"/>
    </location>
</feature>
<dbReference type="AlphaFoldDB" id="A0A2T0QXP3"/>
<feature type="chain" id="PRO_5038634225" evidence="3">
    <location>
        <begin position="27"/>
        <end position="383"/>
    </location>
</feature>
<dbReference type="SUPFAM" id="SSF53822">
    <property type="entry name" value="Periplasmic binding protein-like I"/>
    <property type="match status" value="1"/>
</dbReference>
<evidence type="ECO:0000256" key="1">
    <source>
        <dbReference type="ARBA" id="ARBA00004196"/>
    </source>
</evidence>
<dbReference type="Pfam" id="PF13407">
    <property type="entry name" value="Peripla_BP_4"/>
    <property type="match status" value="1"/>
</dbReference>
<dbReference type="GO" id="GO:0030246">
    <property type="term" value="F:carbohydrate binding"/>
    <property type="evidence" value="ECO:0007669"/>
    <property type="project" value="TreeGrafter"/>
</dbReference>
<evidence type="ECO:0000256" key="2">
    <source>
        <dbReference type="ARBA" id="ARBA00007639"/>
    </source>
</evidence>
<evidence type="ECO:0000256" key="3">
    <source>
        <dbReference type="SAM" id="SignalP"/>
    </source>
</evidence>